<evidence type="ECO:0000256" key="3">
    <source>
        <dbReference type="ARBA" id="ARBA00023002"/>
    </source>
</evidence>
<organism evidence="5 6">
    <name type="scientific">Candidatus Aquicultor secundus</name>
    <dbReference type="NCBI Taxonomy" id="1973895"/>
    <lineage>
        <taxon>Bacteria</taxon>
        <taxon>Bacillati</taxon>
        <taxon>Actinomycetota</taxon>
        <taxon>Candidatus Aquicultoria</taxon>
        <taxon>Candidatus Aquicultorales</taxon>
        <taxon>Candidatus Aquicultoraceae</taxon>
        <taxon>Candidatus Aquicultor</taxon>
    </lineage>
</organism>
<dbReference type="InterPro" id="IPR000415">
    <property type="entry name" value="Nitroreductase-like"/>
</dbReference>
<keyword evidence="1" id="KW-0285">Flavoprotein</keyword>
<accession>A0A2M7T8F8</accession>
<sequence length="212" mass="23606">MEVIDMALKDKPMEVTSMTLEDAIFSRRTVRNFKSDPVPKELLGKVVEAGIAAPSPLNSQPWSFIVATGKVRDELVKIIRKFPAYLADILALYPKELSQFMSEEQIEDFAKDLGGAPAIIFVTVSKKTNKYAHAHKVDLIACAGAIQNMQLMAWSLGLGAVCLTSALWVESEIMNYLGLKGRELVTVMPIGYRLFDPDPQPRDHFTTTWLGF</sequence>
<feature type="domain" description="Nitroreductase" evidence="4">
    <location>
        <begin position="25"/>
        <end position="192"/>
    </location>
</feature>
<dbReference type="AlphaFoldDB" id="A0A2M7T8F8"/>
<name>A0A2M7T8F8_9ACTN</name>
<evidence type="ECO:0000256" key="1">
    <source>
        <dbReference type="ARBA" id="ARBA00022630"/>
    </source>
</evidence>
<dbReference type="GO" id="GO:0016491">
    <property type="term" value="F:oxidoreductase activity"/>
    <property type="evidence" value="ECO:0007669"/>
    <property type="project" value="UniProtKB-KW"/>
</dbReference>
<dbReference type="Pfam" id="PF00881">
    <property type="entry name" value="Nitroreductase"/>
    <property type="match status" value="1"/>
</dbReference>
<keyword evidence="3" id="KW-0560">Oxidoreductase</keyword>
<evidence type="ECO:0000259" key="4">
    <source>
        <dbReference type="Pfam" id="PF00881"/>
    </source>
</evidence>
<dbReference type="InterPro" id="IPR050627">
    <property type="entry name" value="Nitroreductase/BluB"/>
</dbReference>
<dbReference type="Proteomes" id="UP000230956">
    <property type="component" value="Unassembled WGS sequence"/>
</dbReference>
<reference evidence="6" key="1">
    <citation type="submission" date="2017-09" db="EMBL/GenBank/DDBJ databases">
        <title>Depth-based differentiation of microbial function through sediment-hosted aquifers and enrichment of novel symbionts in the deep terrestrial subsurface.</title>
        <authorList>
            <person name="Probst A.J."/>
            <person name="Ladd B."/>
            <person name="Jarett J.K."/>
            <person name="Geller-Mcgrath D.E."/>
            <person name="Sieber C.M.K."/>
            <person name="Emerson J.B."/>
            <person name="Anantharaman K."/>
            <person name="Thomas B.C."/>
            <person name="Malmstrom R."/>
            <person name="Stieglmeier M."/>
            <person name="Klingl A."/>
            <person name="Woyke T."/>
            <person name="Ryan C.M."/>
            <person name="Banfield J.F."/>
        </authorList>
    </citation>
    <scope>NUCLEOTIDE SEQUENCE [LARGE SCALE GENOMIC DNA]</scope>
</reference>
<dbReference type="PANTHER" id="PTHR23026:SF90">
    <property type="entry name" value="IODOTYROSINE DEIODINASE 1"/>
    <property type="match status" value="1"/>
</dbReference>
<proteinExistence type="predicted"/>
<comment type="caution">
    <text evidence="5">The sequence shown here is derived from an EMBL/GenBank/DDBJ whole genome shotgun (WGS) entry which is preliminary data.</text>
</comment>
<gene>
    <name evidence="5" type="ORF">COY37_04965</name>
</gene>
<evidence type="ECO:0000313" key="6">
    <source>
        <dbReference type="Proteomes" id="UP000230956"/>
    </source>
</evidence>
<dbReference type="Gene3D" id="3.40.109.10">
    <property type="entry name" value="NADH Oxidase"/>
    <property type="match status" value="1"/>
</dbReference>
<protein>
    <recommendedName>
        <fullName evidence="4">Nitroreductase domain-containing protein</fullName>
    </recommendedName>
</protein>
<dbReference type="InterPro" id="IPR029479">
    <property type="entry name" value="Nitroreductase"/>
</dbReference>
<dbReference type="EMBL" id="PFNG01000120">
    <property type="protein sequence ID" value="PIZ39449.1"/>
    <property type="molecule type" value="Genomic_DNA"/>
</dbReference>
<evidence type="ECO:0000313" key="5">
    <source>
        <dbReference type="EMBL" id="PIZ39449.1"/>
    </source>
</evidence>
<keyword evidence="2" id="KW-0288">FMN</keyword>
<dbReference type="PANTHER" id="PTHR23026">
    <property type="entry name" value="NADPH NITROREDUCTASE"/>
    <property type="match status" value="1"/>
</dbReference>
<dbReference type="SUPFAM" id="SSF55469">
    <property type="entry name" value="FMN-dependent nitroreductase-like"/>
    <property type="match status" value="1"/>
</dbReference>
<evidence type="ECO:0000256" key="2">
    <source>
        <dbReference type="ARBA" id="ARBA00022643"/>
    </source>
</evidence>